<sequence>MQYKQIFFILRVAKSMQPLYIAHFACQKPVQISPHRLSHSNKLQFL</sequence>
<proteinExistence type="predicted"/>
<accession>A0A8S5N9T4</accession>
<evidence type="ECO:0000313" key="1">
    <source>
        <dbReference type="EMBL" id="DAD91446.1"/>
    </source>
</evidence>
<reference evidence="1" key="1">
    <citation type="journal article" date="2021" name="Proc. Natl. Acad. Sci. U.S.A.">
        <title>A Catalog of Tens of Thousands of Viruses from Human Metagenomes Reveals Hidden Associations with Chronic Diseases.</title>
        <authorList>
            <person name="Tisza M.J."/>
            <person name="Buck C.B."/>
        </authorList>
    </citation>
    <scope>NUCLEOTIDE SEQUENCE</scope>
    <source>
        <strain evidence="1">Ct8hR1</strain>
    </source>
</reference>
<name>A0A8S5N9T4_9CAUD</name>
<organism evidence="1">
    <name type="scientific">Siphoviridae sp. ct8hR1</name>
    <dbReference type="NCBI Taxonomy" id="2826172"/>
    <lineage>
        <taxon>Viruses</taxon>
        <taxon>Duplodnaviria</taxon>
        <taxon>Heunggongvirae</taxon>
        <taxon>Uroviricota</taxon>
        <taxon>Caudoviricetes</taxon>
    </lineage>
</organism>
<dbReference type="EMBL" id="BK015113">
    <property type="protein sequence ID" value="DAD91446.1"/>
    <property type="molecule type" value="Genomic_DNA"/>
</dbReference>
<protein>
    <submittedName>
        <fullName evidence="1">Uncharacterized protein</fullName>
    </submittedName>
</protein>